<dbReference type="Pfam" id="PF06699">
    <property type="entry name" value="PIG-F"/>
    <property type="match status" value="1"/>
</dbReference>
<evidence type="ECO:0000256" key="10">
    <source>
        <dbReference type="SAM" id="SignalP"/>
    </source>
</evidence>
<feature type="transmembrane region" description="Helical" evidence="9">
    <location>
        <begin position="181"/>
        <end position="204"/>
    </location>
</feature>
<dbReference type="EMBL" id="KN847318">
    <property type="protein sequence ID" value="KIW58364.1"/>
    <property type="molecule type" value="Genomic_DNA"/>
</dbReference>
<dbReference type="UniPathway" id="UPA00196"/>
<dbReference type="AlphaFoldDB" id="A0A0D2FE75"/>
<feature type="chain" id="PRO_5002257573" description="Glycosylphosphatidylinositol anchor biosynthesis protein 11" evidence="10">
    <location>
        <begin position="17"/>
        <end position="339"/>
    </location>
</feature>
<gene>
    <name evidence="11" type="ORF">PV05_02889</name>
</gene>
<feature type="region of interest" description="Disordered" evidence="8">
    <location>
        <begin position="141"/>
        <end position="164"/>
    </location>
</feature>
<dbReference type="GO" id="GO:0006506">
    <property type="term" value="P:GPI anchor biosynthetic process"/>
    <property type="evidence" value="ECO:0007669"/>
    <property type="project" value="UniProtKB-UniPathway"/>
</dbReference>
<keyword evidence="7 9" id="KW-0472">Membrane</keyword>
<evidence type="ECO:0000256" key="9">
    <source>
        <dbReference type="SAM" id="Phobius"/>
    </source>
</evidence>
<proteinExistence type="predicted"/>
<evidence type="ECO:0000256" key="3">
    <source>
        <dbReference type="ARBA" id="ARBA00022502"/>
    </source>
</evidence>
<keyword evidence="6 9" id="KW-1133">Transmembrane helix</keyword>
<evidence type="ECO:0000256" key="8">
    <source>
        <dbReference type="SAM" id="MobiDB-lite"/>
    </source>
</evidence>
<feature type="transmembrane region" description="Helical" evidence="9">
    <location>
        <begin position="255"/>
        <end position="276"/>
    </location>
</feature>
<evidence type="ECO:0000256" key="4">
    <source>
        <dbReference type="ARBA" id="ARBA00022692"/>
    </source>
</evidence>
<evidence type="ECO:0008006" key="13">
    <source>
        <dbReference type="Google" id="ProtNLM"/>
    </source>
</evidence>
<evidence type="ECO:0000313" key="12">
    <source>
        <dbReference type="Proteomes" id="UP000054342"/>
    </source>
</evidence>
<feature type="signal peptide" evidence="10">
    <location>
        <begin position="1"/>
        <end position="16"/>
    </location>
</feature>
<organism evidence="11 12">
    <name type="scientific">Exophiala xenobiotica</name>
    <dbReference type="NCBI Taxonomy" id="348802"/>
    <lineage>
        <taxon>Eukaryota</taxon>
        <taxon>Fungi</taxon>
        <taxon>Dikarya</taxon>
        <taxon>Ascomycota</taxon>
        <taxon>Pezizomycotina</taxon>
        <taxon>Eurotiomycetes</taxon>
        <taxon>Chaetothyriomycetidae</taxon>
        <taxon>Chaetothyriales</taxon>
        <taxon>Herpotrichiellaceae</taxon>
        <taxon>Exophiala</taxon>
    </lineage>
</organism>
<name>A0A0D2FE75_9EURO</name>
<protein>
    <recommendedName>
        <fullName evidence="13">Glycosylphosphatidylinositol anchor biosynthesis protein 11</fullName>
    </recommendedName>
</protein>
<keyword evidence="3" id="KW-0337">GPI-anchor biosynthesis</keyword>
<keyword evidence="10" id="KW-0732">Signal</keyword>
<keyword evidence="4 9" id="KW-0812">Transmembrane</keyword>
<evidence type="ECO:0000256" key="6">
    <source>
        <dbReference type="ARBA" id="ARBA00022989"/>
    </source>
</evidence>
<dbReference type="GO" id="GO:0005789">
    <property type="term" value="C:endoplasmic reticulum membrane"/>
    <property type="evidence" value="ECO:0007669"/>
    <property type="project" value="UniProtKB-SubCell"/>
</dbReference>
<dbReference type="Proteomes" id="UP000054342">
    <property type="component" value="Unassembled WGS sequence"/>
</dbReference>
<dbReference type="STRING" id="348802.A0A0D2FE75"/>
<accession>A0A0D2FE75</accession>
<feature type="compositionally biased region" description="Polar residues" evidence="8">
    <location>
        <begin position="144"/>
        <end position="154"/>
    </location>
</feature>
<evidence type="ECO:0000256" key="1">
    <source>
        <dbReference type="ARBA" id="ARBA00004477"/>
    </source>
</evidence>
<dbReference type="InterPro" id="IPR009580">
    <property type="entry name" value="GPI_biosynthesis_protein_Pig-F"/>
</dbReference>
<comment type="subcellular location">
    <subcellularLocation>
        <location evidence="1">Endoplasmic reticulum membrane</location>
        <topology evidence="1">Multi-pass membrane protein</topology>
    </subcellularLocation>
</comment>
<dbReference type="RefSeq" id="XP_013318948.1">
    <property type="nucleotide sequence ID" value="XM_013463494.1"/>
</dbReference>
<keyword evidence="12" id="KW-1185">Reference proteome</keyword>
<reference evidence="11 12" key="1">
    <citation type="submission" date="2015-01" db="EMBL/GenBank/DDBJ databases">
        <title>The Genome Sequence of Exophiala xenobiotica CBS118157.</title>
        <authorList>
            <consortium name="The Broad Institute Genomics Platform"/>
            <person name="Cuomo C."/>
            <person name="de Hoog S."/>
            <person name="Gorbushina A."/>
            <person name="Stielow B."/>
            <person name="Teixiera M."/>
            <person name="Abouelleil A."/>
            <person name="Chapman S.B."/>
            <person name="Priest M."/>
            <person name="Young S.K."/>
            <person name="Wortman J."/>
            <person name="Nusbaum C."/>
            <person name="Birren B."/>
        </authorList>
    </citation>
    <scope>NUCLEOTIDE SEQUENCE [LARGE SCALE GENOMIC DNA]</scope>
    <source>
        <strain evidence="11 12">CBS 118157</strain>
    </source>
</reference>
<dbReference type="GeneID" id="25324797"/>
<dbReference type="HOGENOM" id="CLU_069429_1_0_1"/>
<feature type="transmembrane region" description="Helical" evidence="9">
    <location>
        <begin position="288"/>
        <end position="307"/>
    </location>
</feature>
<sequence length="339" mass="36203">MNTWLTLLLLAPNLSALPVGHCRLGVDATMSSLTHVLPSSQSEAPVQTTSSARLLKPTTLPIPLLSSPVAKRYSYAHTVLVPVYYYLRSSALVADPLPTMVTDLLVIGTAQALFCSVCLPSAGSWVSGTTGGKIVEGTAAVKSPRTTKSPTGTGSMRKKFGPNKMGDGAGGSWVSRVMPALFSLILTLTLPPLPLTLMALVLGAPLYPTSLLPHTLLLALHVSLLGFLPIFYTHGVSSSAWRDVAAAWLPFEESGVWGGTVGAMVGGWIGAVPMALDWDREWQKWPCTVVWGVVLGWTVGRVLTGMLRMGVGRRINLSEREETDGMVTEQLTHCEKKSD</sequence>
<evidence type="ECO:0000313" key="11">
    <source>
        <dbReference type="EMBL" id="KIW58364.1"/>
    </source>
</evidence>
<evidence type="ECO:0000256" key="7">
    <source>
        <dbReference type="ARBA" id="ARBA00023136"/>
    </source>
</evidence>
<feature type="transmembrane region" description="Helical" evidence="9">
    <location>
        <begin position="216"/>
        <end position="235"/>
    </location>
</feature>
<keyword evidence="5" id="KW-0256">Endoplasmic reticulum</keyword>
<dbReference type="OrthoDB" id="17366at2759"/>
<evidence type="ECO:0000256" key="5">
    <source>
        <dbReference type="ARBA" id="ARBA00022824"/>
    </source>
</evidence>
<comment type="pathway">
    <text evidence="2">Glycolipid biosynthesis; glycosylphosphatidylinositol-anchor biosynthesis.</text>
</comment>
<evidence type="ECO:0000256" key="2">
    <source>
        <dbReference type="ARBA" id="ARBA00004687"/>
    </source>
</evidence>